<feature type="compositionally biased region" description="Basic and acidic residues" evidence="1">
    <location>
        <begin position="351"/>
        <end position="362"/>
    </location>
</feature>
<dbReference type="Proteomes" id="UP000603453">
    <property type="component" value="Unassembled WGS sequence"/>
</dbReference>
<feature type="region of interest" description="Disordered" evidence="1">
    <location>
        <begin position="284"/>
        <end position="411"/>
    </location>
</feature>
<feature type="compositionally biased region" description="Polar residues" evidence="1">
    <location>
        <begin position="143"/>
        <end position="182"/>
    </location>
</feature>
<protein>
    <recommendedName>
        <fullName evidence="4">C2 domain-containing protein</fullName>
    </recommendedName>
</protein>
<feature type="compositionally biased region" description="Polar residues" evidence="1">
    <location>
        <begin position="305"/>
        <end position="317"/>
    </location>
</feature>
<evidence type="ECO:0000313" key="2">
    <source>
        <dbReference type="EMBL" id="KAG2208728.1"/>
    </source>
</evidence>
<feature type="compositionally biased region" description="Low complexity" evidence="1">
    <location>
        <begin position="318"/>
        <end position="350"/>
    </location>
</feature>
<feature type="region of interest" description="Disordered" evidence="1">
    <location>
        <begin position="143"/>
        <end position="216"/>
    </location>
</feature>
<dbReference type="Gene3D" id="2.60.40.150">
    <property type="entry name" value="C2 domain"/>
    <property type="match status" value="1"/>
</dbReference>
<feature type="compositionally biased region" description="Basic residues" evidence="1">
    <location>
        <begin position="363"/>
        <end position="376"/>
    </location>
</feature>
<dbReference type="AlphaFoldDB" id="A0A8H7RDM5"/>
<comment type="caution">
    <text evidence="2">The sequence shown here is derived from an EMBL/GenBank/DDBJ whole genome shotgun (WGS) entry which is preliminary data.</text>
</comment>
<feature type="compositionally biased region" description="Gly residues" evidence="1">
    <location>
        <begin position="206"/>
        <end position="216"/>
    </location>
</feature>
<name>A0A8H7RDM5_9FUNG</name>
<keyword evidence="3" id="KW-1185">Reference proteome</keyword>
<evidence type="ECO:0000256" key="1">
    <source>
        <dbReference type="SAM" id="MobiDB-lite"/>
    </source>
</evidence>
<feature type="compositionally biased region" description="Basic and acidic residues" evidence="1">
    <location>
        <begin position="284"/>
        <end position="302"/>
    </location>
</feature>
<dbReference type="PANTHER" id="PTHR47052">
    <property type="entry name" value="CONSERVED SERINE PROLINE-RICH PROTEIN (AFU_ORTHOLOGUE AFUA_2G01790)"/>
    <property type="match status" value="1"/>
</dbReference>
<gene>
    <name evidence="2" type="ORF">INT47_007827</name>
</gene>
<evidence type="ECO:0000313" key="3">
    <source>
        <dbReference type="Proteomes" id="UP000603453"/>
    </source>
</evidence>
<dbReference type="PANTHER" id="PTHR47052:SF3">
    <property type="entry name" value="INGRESSION PROTEIN 1"/>
    <property type="match status" value="1"/>
</dbReference>
<organism evidence="2 3">
    <name type="scientific">Mucor saturninus</name>
    <dbReference type="NCBI Taxonomy" id="64648"/>
    <lineage>
        <taxon>Eukaryota</taxon>
        <taxon>Fungi</taxon>
        <taxon>Fungi incertae sedis</taxon>
        <taxon>Mucoromycota</taxon>
        <taxon>Mucoromycotina</taxon>
        <taxon>Mucoromycetes</taxon>
        <taxon>Mucorales</taxon>
        <taxon>Mucorineae</taxon>
        <taxon>Mucoraceae</taxon>
        <taxon>Mucor</taxon>
    </lineage>
</organism>
<proteinExistence type="predicted"/>
<reference evidence="2" key="1">
    <citation type="submission" date="2020-12" db="EMBL/GenBank/DDBJ databases">
        <title>Metabolic potential, ecology and presence of endohyphal bacteria is reflected in genomic diversity of Mucoromycotina.</title>
        <authorList>
            <person name="Muszewska A."/>
            <person name="Okrasinska A."/>
            <person name="Steczkiewicz K."/>
            <person name="Drgas O."/>
            <person name="Orlowska M."/>
            <person name="Perlinska-Lenart U."/>
            <person name="Aleksandrzak-Piekarczyk T."/>
            <person name="Szatraj K."/>
            <person name="Zielenkiewicz U."/>
            <person name="Pilsyk S."/>
            <person name="Malc E."/>
            <person name="Mieczkowski P."/>
            <person name="Kruszewska J.S."/>
            <person name="Biernat P."/>
            <person name="Pawlowska J."/>
        </authorList>
    </citation>
    <scope>NUCLEOTIDE SEQUENCE</scope>
    <source>
        <strain evidence="2">WA0000017839</strain>
    </source>
</reference>
<evidence type="ECO:0008006" key="4">
    <source>
        <dbReference type="Google" id="ProtNLM"/>
    </source>
</evidence>
<dbReference type="EMBL" id="JAEPRD010000018">
    <property type="protein sequence ID" value="KAG2208728.1"/>
    <property type="molecule type" value="Genomic_DNA"/>
</dbReference>
<dbReference type="SUPFAM" id="SSF49562">
    <property type="entry name" value="C2 domain (Calcium/lipid-binding domain, CaLB)"/>
    <property type="match status" value="1"/>
</dbReference>
<accession>A0A8H7RDM5</accession>
<dbReference type="InterPro" id="IPR035892">
    <property type="entry name" value="C2_domain_sf"/>
</dbReference>
<sequence>MAVGKLSVTPVTVRGLSTSGLNDARLFVGCYIQENEKHRTHSESGPEPLWKNVLTCNVPEGQNFLHIELVNESPNNGGILATSKIALNQVFEQGTETIWSQLNSSSGQSLGEIKLDLSFSGTNSVSSVTSSFGGMNLAGGQQVAYQQTTSHSQTISHNQSESRQGSYSSLGPANPIPSNYGSGSPPPFTPPAAVSYPEKSGNNFMPGGGMPGSGMPGSGMPSAGGLVAEQRATVNTENMTKDEFEEAKARGAVPTWMKYGGGVLAGAAALGLSAWGAHELKERYDEKKEEEERLQKQQEKPAAHFQQQGQTPYTIHNQQGQQQQQQQHQQQQHQQQQHQSYSQPPQQQFHSSDKKEQKSEHKKEKKDKKKDKKYKKHGSDSDSSSSDSDSSDDERKQKKDKHHKKRDSDWN</sequence>
<dbReference type="InterPro" id="IPR052981">
    <property type="entry name" value="Ingression_C2_domain"/>
</dbReference>
<dbReference type="OrthoDB" id="9942608at2759"/>